<dbReference type="HAMAP" id="MF_00050">
    <property type="entry name" value="EF_Ts"/>
    <property type="match status" value="1"/>
</dbReference>
<feature type="domain" description="Translation elongation factor EFTs/EF1B dimerisation" evidence="7">
    <location>
        <begin position="70"/>
        <end position="271"/>
    </location>
</feature>
<dbReference type="InterPro" id="IPR001816">
    <property type="entry name" value="Transl_elong_EFTs/EF1B"/>
</dbReference>
<dbReference type="AlphaFoldDB" id="A0A9D1G801"/>
<dbReference type="PANTHER" id="PTHR11741:SF0">
    <property type="entry name" value="ELONGATION FACTOR TS, MITOCHONDRIAL"/>
    <property type="match status" value="1"/>
</dbReference>
<evidence type="ECO:0000259" key="7">
    <source>
        <dbReference type="Pfam" id="PF00889"/>
    </source>
</evidence>
<dbReference type="EMBL" id="DVKI01000093">
    <property type="protein sequence ID" value="HIT17329.1"/>
    <property type="molecule type" value="Genomic_DNA"/>
</dbReference>
<organism evidence="8 9">
    <name type="scientific">Candidatus Caccosoma faecigallinarum</name>
    <dbReference type="NCBI Taxonomy" id="2840720"/>
    <lineage>
        <taxon>Bacteria</taxon>
        <taxon>Bacillati</taxon>
        <taxon>Bacillota</taxon>
        <taxon>Bacillota incertae sedis</taxon>
        <taxon>Candidatus Caccosoma</taxon>
    </lineage>
</organism>
<dbReference type="SUPFAM" id="SSF54713">
    <property type="entry name" value="Elongation factor Ts (EF-Ts), dimerisation domain"/>
    <property type="match status" value="2"/>
</dbReference>
<dbReference type="InterPro" id="IPR018101">
    <property type="entry name" value="Transl_elong_Ts_CS"/>
</dbReference>
<evidence type="ECO:0000256" key="2">
    <source>
        <dbReference type="ARBA" id="ARBA00016956"/>
    </source>
</evidence>
<keyword evidence="6" id="KW-0963">Cytoplasm</keyword>
<dbReference type="GO" id="GO:0003746">
    <property type="term" value="F:translation elongation factor activity"/>
    <property type="evidence" value="ECO:0007669"/>
    <property type="project" value="UniProtKB-UniRule"/>
</dbReference>
<dbReference type="Gene3D" id="3.30.479.20">
    <property type="entry name" value="Elongation factor Ts, dimerisation domain"/>
    <property type="match status" value="2"/>
</dbReference>
<evidence type="ECO:0000313" key="9">
    <source>
        <dbReference type="Proteomes" id="UP000886893"/>
    </source>
</evidence>
<dbReference type="Pfam" id="PF25025">
    <property type="entry name" value="EF-Ts_N"/>
    <property type="match status" value="1"/>
</dbReference>
<dbReference type="GO" id="GO:0005737">
    <property type="term" value="C:cytoplasm"/>
    <property type="evidence" value="ECO:0007669"/>
    <property type="project" value="UniProtKB-SubCell"/>
</dbReference>
<accession>A0A9D1G801</accession>
<comment type="subcellular location">
    <subcellularLocation>
        <location evidence="6">Cytoplasm</location>
    </subcellularLocation>
</comment>
<name>A0A9D1G801_9FIRM</name>
<dbReference type="SUPFAM" id="SSF46934">
    <property type="entry name" value="UBA-like"/>
    <property type="match status" value="1"/>
</dbReference>
<evidence type="ECO:0000256" key="6">
    <source>
        <dbReference type="HAMAP-Rule" id="MF_00050"/>
    </source>
</evidence>
<dbReference type="Pfam" id="PF00889">
    <property type="entry name" value="EF_TS"/>
    <property type="match status" value="1"/>
</dbReference>
<comment type="function">
    <text evidence="5 6">Associates with the EF-Tu.GDP complex and induces the exchange of GDP to GTP. It remains bound to the aminoacyl-tRNA.EF-Tu.GTP complex up to the GTP hydrolysis stage on the ribosome.</text>
</comment>
<dbReference type="CDD" id="cd14275">
    <property type="entry name" value="UBA_EF-Ts"/>
    <property type="match status" value="1"/>
</dbReference>
<dbReference type="PROSITE" id="PS01126">
    <property type="entry name" value="EF_TS_1"/>
    <property type="match status" value="1"/>
</dbReference>
<protein>
    <recommendedName>
        <fullName evidence="2 6">Elongation factor Ts</fullName>
        <shortName evidence="6">EF-Ts</shortName>
    </recommendedName>
</protein>
<evidence type="ECO:0000256" key="1">
    <source>
        <dbReference type="ARBA" id="ARBA00005532"/>
    </source>
</evidence>
<dbReference type="NCBIfam" id="TIGR00116">
    <property type="entry name" value="tsf"/>
    <property type="match status" value="1"/>
</dbReference>
<evidence type="ECO:0000256" key="5">
    <source>
        <dbReference type="ARBA" id="ARBA00025453"/>
    </source>
</evidence>
<dbReference type="InterPro" id="IPR014039">
    <property type="entry name" value="Transl_elong_EFTs/EF1B_dimer"/>
</dbReference>
<proteinExistence type="inferred from homology"/>
<dbReference type="FunFam" id="1.10.8.10:FF:000001">
    <property type="entry name" value="Elongation factor Ts"/>
    <property type="match status" value="1"/>
</dbReference>
<dbReference type="PANTHER" id="PTHR11741">
    <property type="entry name" value="ELONGATION FACTOR TS"/>
    <property type="match status" value="1"/>
</dbReference>
<keyword evidence="4 6" id="KW-0648">Protein biosynthesis</keyword>
<dbReference type="InterPro" id="IPR009060">
    <property type="entry name" value="UBA-like_sf"/>
</dbReference>
<dbReference type="Proteomes" id="UP000886893">
    <property type="component" value="Unassembled WGS sequence"/>
</dbReference>
<comment type="similarity">
    <text evidence="1 6">Belongs to the EF-Ts family.</text>
</comment>
<dbReference type="InterPro" id="IPR036402">
    <property type="entry name" value="EF-Ts_dimer_sf"/>
</dbReference>
<sequence>MAVNTSLIKELRERTGAGMMDCKKALEHSNNDVEKAVDWLRENGIAKAAKKSTRIAAEGTTEIAINGNAAALVEVNSETDFVAMNETFKSLVKEIAEAIVKNQPKTLEEALAIPYGEGTLNDKIVNATATIGEKITLRRFAVVTKNDDEIFGTYLHMGGKKGSIVVVTGKDQEVATDMAMQVVATLPTYIHKTDVPAEYIEKELKIRLEASKANGRELTNPKAIEGLKGKIADEVSLLEQDFIKEDKIKVGQYLKQHQATVTKMVYYIVGEGLEKKEDNFVEEVMSQIKQ</sequence>
<feature type="region of interest" description="Involved in Mg(2+) ion dislocation from EF-Tu" evidence="6">
    <location>
        <begin position="79"/>
        <end position="82"/>
    </location>
</feature>
<keyword evidence="3 6" id="KW-0251">Elongation factor</keyword>
<evidence type="ECO:0000313" key="8">
    <source>
        <dbReference type="EMBL" id="HIT17329.1"/>
    </source>
</evidence>
<evidence type="ECO:0000256" key="3">
    <source>
        <dbReference type="ARBA" id="ARBA00022768"/>
    </source>
</evidence>
<evidence type="ECO:0000256" key="4">
    <source>
        <dbReference type="ARBA" id="ARBA00022917"/>
    </source>
</evidence>
<dbReference type="Gene3D" id="1.10.8.10">
    <property type="entry name" value="DNA helicase RuvA subunit, C-terminal domain"/>
    <property type="match status" value="1"/>
</dbReference>
<reference evidence="8" key="2">
    <citation type="journal article" date="2021" name="PeerJ">
        <title>Extensive microbial diversity within the chicken gut microbiome revealed by metagenomics and culture.</title>
        <authorList>
            <person name="Gilroy R."/>
            <person name="Ravi A."/>
            <person name="Getino M."/>
            <person name="Pursley I."/>
            <person name="Horton D.L."/>
            <person name="Alikhan N.F."/>
            <person name="Baker D."/>
            <person name="Gharbi K."/>
            <person name="Hall N."/>
            <person name="Watson M."/>
            <person name="Adriaenssens E.M."/>
            <person name="Foster-Nyarko E."/>
            <person name="Jarju S."/>
            <person name="Secka A."/>
            <person name="Antonio M."/>
            <person name="Oren A."/>
            <person name="Chaudhuri R.R."/>
            <person name="La Ragione R."/>
            <person name="Hildebrand F."/>
            <person name="Pallen M.J."/>
        </authorList>
    </citation>
    <scope>NUCLEOTIDE SEQUENCE</scope>
    <source>
        <strain evidence="8">14508</strain>
    </source>
</reference>
<reference evidence="8" key="1">
    <citation type="submission" date="2020-10" db="EMBL/GenBank/DDBJ databases">
        <authorList>
            <person name="Gilroy R."/>
        </authorList>
    </citation>
    <scope>NUCLEOTIDE SEQUENCE</scope>
    <source>
        <strain evidence="8">14508</strain>
    </source>
</reference>
<comment type="caution">
    <text evidence="8">The sequence shown here is derived from an EMBL/GenBank/DDBJ whole genome shotgun (WGS) entry which is preliminary data.</text>
</comment>
<gene>
    <name evidence="6" type="primary">tsf</name>
    <name evidence="8" type="ORF">IAD04_02975</name>
</gene>
<dbReference type="Gene3D" id="1.10.286.20">
    <property type="match status" value="1"/>
</dbReference>